<keyword evidence="18" id="KW-1015">Disulfide bond</keyword>
<evidence type="ECO:0000256" key="2">
    <source>
        <dbReference type="ARBA" id="ARBA00001946"/>
    </source>
</evidence>
<evidence type="ECO:0000256" key="10">
    <source>
        <dbReference type="ARBA" id="ARBA00022622"/>
    </source>
</evidence>
<comment type="catalytic activity">
    <reaction evidence="27">
        <text>pyridoxal 5'-phosphate + H2O = pyridoxal + phosphate</text>
        <dbReference type="Rhea" id="RHEA:20533"/>
        <dbReference type="ChEBI" id="CHEBI:15377"/>
        <dbReference type="ChEBI" id="CHEBI:17310"/>
        <dbReference type="ChEBI" id="CHEBI:43474"/>
        <dbReference type="ChEBI" id="CHEBI:597326"/>
    </reaction>
    <physiologicalReaction direction="left-to-right" evidence="27">
        <dbReference type="Rhea" id="RHEA:20534"/>
    </physiologicalReaction>
</comment>
<comment type="catalytic activity">
    <reaction evidence="25">
        <text>ATP + H2O = ADP + phosphate + H(+)</text>
        <dbReference type="Rhea" id="RHEA:13065"/>
        <dbReference type="ChEBI" id="CHEBI:15377"/>
        <dbReference type="ChEBI" id="CHEBI:15378"/>
        <dbReference type="ChEBI" id="CHEBI:30616"/>
        <dbReference type="ChEBI" id="CHEBI:43474"/>
        <dbReference type="ChEBI" id="CHEBI:456216"/>
    </reaction>
    <physiologicalReaction direction="left-to-right" evidence="25">
        <dbReference type="Rhea" id="RHEA:13066"/>
    </physiologicalReaction>
</comment>
<evidence type="ECO:0000256" key="31">
    <source>
        <dbReference type="SAM" id="MobiDB-lite"/>
    </source>
</evidence>
<dbReference type="Proteomes" id="UP001176940">
    <property type="component" value="Unassembled WGS sequence"/>
</dbReference>
<feature type="region of interest" description="Disordered" evidence="31">
    <location>
        <begin position="464"/>
        <end position="489"/>
    </location>
</feature>
<evidence type="ECO:0000256" key="26">
    <source>
        <dbReference type="ARBA" id="ARBA00048929"/>
    </source>
</evidence>
<dbReference type="SMART" id="SM00098">
    <property type="entry name" value="alkPPc"/>
    <property type="match status" value="1"/>
</dbReference>
<feature type="region of interest" description="Disordered" evidence="31">
    <location>
        <begin position="533"/>
        <end position="557"/>
    </location>
</feature>
<evidence type="ECO:0000256" key="7">
    <source>
        <dbReference type="ARBA" id="ARBA00022475"/>
    </source>
</evidence>
<evidence type="ECO:0000256" key="24">
    <source>
        <dbReference type="ARBA" id="ARBA00048097"/>
    </source>
</evidence>
<organism evidence="33 34">
    <name type="scientific">Ranitomeya imitator</name>
    <name type="common">mimic poison frog</name>
    <dbReference type="NCBI Taxonomy" id="111125"/>
    <lineage>
        <taxon>Eukaryota</taxon>
        <taxon>Metazoa</taxon>
        <taxon>Chordata</taxon>
        <taxon>Craniata</taxon>
        <taxon>Vertebrata</taxon>
        <taxon>Euteleostomi</taxon>
        <taxon>Amphibia</taxon>
        <taxon>Batrachia</taxon>
        <taxon>Anura</taxon>
        <taxon>Neobatrachia</taxon>
        <taxon>Hyloidea</taxon>
        <taxon>Dendrobatidae</taxon>
        <taxon>Dendrobatinae</taxon>
        <taxon>Ranitomeya</taxon>
    </lineage>
</organism>
<evidence type="ECO:0000313" key="33">
    <source>
        <dbReference type="EMBL" id="CAJ0924535.1"/>
    </source>
</evidence>
<comment type="cofactor">
    <cofactor evidence="3">
        <name>Zn(2+)</name>
        <dbReference type="ChEBI" id="CHEBI:29105"/>
    </cofactor>
</comment>
<evidence type="ECO:0000256" key="1">
    <source>
        <dbReference type="ARBA" id="ARBA00001913"/>
    </source>
</evidence>
<comment type="catalytic activity">
    <reaction evidence="28">
        <text>ADP + H2O = AMP + phosphate + H(+)</text>
        <dbReference type="Rhea" id="RHEA:61436"/>
        <dbReference type="ChEBI" id="CHEBI:15377"/>
        <dbReference type="ChEBI" id="CHEBI:15378"/>
        <dbReference type="ChEBI" id="CHEBI:43474"/>
        <dbReference type="ChEBI" id="CHEBI:456215"/>
        <dbReference type="ChEBI" id="CHEBI:456216"/>
    </reaction>
    <physiologicalReaction direction="left-to-right" evidence="28">
        <dbReference type="Rhea" id="RHEA:61437"/>
    </physiologicalReaction>
</comment>
<comment type="catalytic activity">
    <reaction evidence="21">
        <text>a phosphate monoester + H2O = an alcohol + phosphate</text>
        <dbReference type="Rhea" id="RHEA:15017"/>
        <dbReference type="ChEBI" id="CHEBI:15377"/>
        <dbReference type="ChEBI" id="CHEBI:30879"/>
        <dbReference type="ChEBI" id="CHEBI:43474"/>
        <dbReference type="ChEBI" id="CHEBI:67140"/>
        <dbReference type="EC" id="3.1.3.1"/>
    </reaction>
    <physiologicalReaction direction="left-to-right" evidence="21">
        <dbReference type="Rhea" id="RHEA:15018"/>
    </physiologicalReaction>
</comment>
<comment type="catalytic activity">
    <reaction evidence="22">
        <text>AMP + H2O = adenosine + phosphate</text>
        <dbReference type="Rhea" id="RHEA:29375"/>
        <dbReference type="ChEBI" id="CHEBI:15377"/>
        <dbReference type="ChEBI" id="CHEBI:16335"/>
        <dbReference type="ChEBI" id="CHEBI:43474"/>
        <dbReference type="ChEBI" id="CHEBI:456215"/>
    </reaction>
    <physiologicalReaction direction="left-to-right" evidence="22">
        <dbReference type="Rhea" id="RHEA:29376"/>
    </physiologicalReaction>
</comment>
<keyword evidence="15" id="KW-0106">Calcium</keyword>
<evidence type="ECO:0000256" key="28">
    <source>
        <dbReference type="ARBA" id="ARBA00049526"/>
    </source>
</evidence>
<evidence type="ECO:0000256" key="25">
    <source>
        <dbReference type="ARBA" id="ARBA00048778"/>
    </source>
</evidence>
<evidence type="ECO:0000256" key="8">
    <source>
        <dbReference type="ARBA" id="ARBA00022553"/>
    </source>
</evidence>
<keyword evidence="16 30" id="KW-0460">Magnesium</keyword>
<keyword evidence="7" id="KW-1003">Cell membrane</keyword>
<evidence type="ECO:0000313" key="34">
    <source>
        <dbReference type="Proteomes" id="UP001176940"/>
    </source>
</evidence>
<sequence length="557" mass="60187">METALLWVSLLQLARLVLPSTFPDVEKEPQYWKDLGRQTLEEALRLQKLNLNTARNLILFLGDGMGISTITAARILRGQMDGDSGESSRLHMENFPYLALSKTYNTDCQTYNTDSQVPDSAGTATAFLCGVKTNKGLVGLSAAATLGSCNTSRGHEVDSILKWAKASGRSVGLVTTTGITHGTPAAAYAHSPDRDWYSDAELPAEAASQGCRDIAWQLVHNIPDIEVILGGGRKYMFPSGTPDIQHPQEAGAKGTRQDGQDLVTLWYRKKPPSKVSLRQTICHSSWRRTHLLPPTLTEMVDVAIRILQKNPRGFFLLVEGGRIDHGHHAGQASLALHETVELDLAVGIAGTLTSEEDTLTLVTADHSHVFTLGGYPPRGKPNTRGLGSTKILEEEAVLYGGPGGKGCALSVLVEGAGLYKGPGGGDWALPGSRKRRLCTMEAWLWGRVTWTGCHIPPFYMGTAPRLQDGQRKEEGHHRPGHRGALKAETHGGEDVAIFAKGPMAHLLHGVVEQSYIPYAMGYAACIGPNRSTAGGAKDRRDLNPGNSTRHEATPTPR</sequence>
<feature type="compositionally biased region" description="Basic and acidic residues" evidence="31">
    <location>
        <begin position="468"/>
        <end position="477"/>
    </location>
</feature>
<dbReference type="PRINTS" id="PR00113">
    <property type="entry name" value="ALKPHPHTASE"/>
</dbReference>
<keyword evidence="10" id="KW-0336">GPI-anchor</keyword>
<evidence type="ECO:0000256" key="14">
    <source>
        <dbReference type="ARBA" id="ARBA00022833"/>
    </source>
</evidence>
<comment type="catalytic activity">
    <reaction evidence="26">
        <text>phosphoethanolamine + H2O = ethanolamine + phosphate</text>
        <dbReference type="Rhea" id="RHEA:16089"/>
        <dbReference type="ChEBI" id="CHEBI:15377"/>
        <dbReference type="ChEBI" id="CHEBI:43474"/>
        <dbReference type="ChEBI" id="CHEBI:57603"/>
        <dbReference type="ChEBI" id="CHEBI:58190"/>
    </reaction>
    <physiologicalReaction direction="left-to-right" evidence="26">
        <dbReference type="Rhea" id="RHEA:16090"/>
    </physiologicalReaction>
</comment>
<dbReference type="InterPro" id="IPR017850">
    <property type="entry name" value="Alkaline_phosphatase_core_sf"/>
</dbReference>
<proteinExistence type="inferred from homology"/>
<evidence type="ECO:0000256" key="5">
    <source>
        <dbReference type="ARBA" id="ARBA00005984"/>
    </source>
</evidence>
<comment type="subunit">
    <text evidence="6">Homodimer.</text>
</comment>
<comment type="cofactor">
    <cofactor evidence="1">
        <name>Ca(2+)</name>
        <dbReference type="ChEBI" id="CHEBI:29108"/>
    </cofactor>
</comment>
<reference evidence="33" key="1">
    <citation type="submission" date="2023-07" db="EMBL/GenBank/DDBJ databases">
        <authorList>
            <person name="Stuckert A."/>
        </authorList>
    </citation>
    <scope>NUCLEOTIDE SEQUENCE</scope>
</reference>
<keyword evidence="34" id="KW-1185">Reference proteome</keyword>
<comment type="subcellular location">
    <subcellularLocation>
        <location evidence="4">Cell membrane</location>
        <topology evidence="4">Lipid-anchor</topology>
        <topology evidence="4">GPI-anchor</topology>
    </subcellularLocation>
    <subcellularLocation>
        <location evidence="23">Extracellular vesicle membrane</location>
        <topology evidence="23">Lipid-anchor</topology>
        <topology evidence="23">GPI-anchor</topology>
    </subcellularLocation>
</comment>
<name>A0ABN9KX70_9NEOB</name>
<evidence type="ECO:0000256" key="11">
    <source>
        <dbReference type="ARBA" id="ARBA00022723"/>
    </source>
</evidence>
<gene>
    <name evidence="33" type="ORF">RIMI_LOCUS2286704</name>
</gene>
<keyword evidence="14 30" id="KW-0862">Zinc</keyword>
<dbReference type="EMBL" id="CAUEEQ010003162">
    <property type="protein sequence ID" value="CAJ0924535.1"/>
    <property type="molecule type" value="Genomic_DNA"/>
</dbReference>
<evidence type="ECO:0000256" key="13">
    <source>
        <dbReference type="ARBA" id="ARBA00022801"/>
    </source>
</evidence>
<evidence type="ECO:0000256" key="19">
    <source>
        <dbReference type="ARBA" id="ARBA00023180"/>
    </source>
</evidence>
<dbReference type="PANTHER" id="PTHR11596:SF74">
    <property type="entry name" value="ALKALINE PHOSPHATASE, TISSUE-NONSPECIFIC ISOZYME"/>
    <property type="match status" value="1"/>
</dbReference>
<evidence type="ECO:0000256" key="22">
    <source>
        <dbReference type="ARBA" id="ARBA00036923"/>
    </source>
</evidence>
<comment type="caution">
    <text evidence="33">The sequence shown here is derived from an EMBL/GenBank/DDBJ whole genome shotgun (WGS) entry which is preliminary data.</text>
</comment>
<evidence type="ECO:0000256" key="20">
    <source>
        <dbReference type="ARBA" id="ARBA00023288"/>
    </source>
</evidence>
<evidence type="ECO:0000256" key="6">
    <source>
        <dbReference type="ARBA" id="ARBA00011738"/>
    </source>
</evidence>
<comment type="cofactor">
    <cofactor evidence="2">
        <name>Mg(2+)</name>
        <dbReference type="ChEBI" id="CHEBI:18420"/>
    </cofactor>
</comment>
<keyword evidence="11" id="KW-0479">Metal-binding</keyword>
<dbReference type="EC" id="3.1.3.1" evidence="30"/>
<keyword evidence="13 30" id="KW-0378">Hydrolase</keyword>
<dbReference type="InterPro" id="IPR018299">
    <property type="entry name" value="Alkaline_phosphatase_AS"/>
</dbReference>
<evidence type="ECO:0000256" key="9">
    <source>
        <dbReference type="ARBA" id="ARBA00022591"/>
    </source>
</evidence>
<feature type="signal peptide" evidence="32">
    <location>
        <begin position="1"/>
        <end position="19"/>
    </location>
</feature>
<evidence type="ECO:0000256" key="4">
    <source>
        <dbReference type="ARBA" id="ARBA00004609"/>
    </source>
</evidence>
<keyword evidence="12 32" id="KW-0732">Signal</keyword>
<keyword evidence="19" id="KW-0325">Glycoprotein</keyword>
<feature type="chain" id="PRO_5045711144" description="Alkaline phosphatase" evidence="32">
    <location>
        <begin position="20"/>
        <end position="557"/>
    </location>
</feature>
<evidence type="ECO:0000256" key="21">
    <source>
        <dbReference type="ARBA" id="ARBA00036105"/>
    </source>
</evidence>
<dbReference type="CDD" id="cd16012">
    <property type="entry name" value="ALP"/>
    <property type="match status" value="1"/>
</dbReference>
<protein>
    <recommendedName>
        <fullName evidence="30">Alkaline phosphatase</fullName>
        <ecNumber evidence="30">3.1.3.1</ecNumber>
    </recommendedName>
</protein>
<comment type="similarity">
    <text evidence="5 29">Belongs to the alkaline phosphatase family.</text>
</comment>
<evidence type="ECO:0000256" key="18">
    <source>
        <dbReference type="ARBA" id="ARBA00023157"/>
    </source>
</evidence>
<dbReference type="Pfam" id="PF00245">
    <property type="entry name" value="Alk_phosphatase"/>
    <property type="match status" value="2"/>
</dbReference>
<dbReference type="Gene3D" id="3.40.720.10">
    <property type="entry name" value="Alkaline Phosphatase, subunit A"/>
    <property type="match status" value="2"/>
</dbReference>
<evidence type="ECO:0000256" key="32">
    <source>
        <dbReference type="SAM" id="SignalP"/>
    </source>
</evidence>
<evidence type="ECO:0000256" key="15">
    <source>
        <dbReference type="ARBA" id="ARBA00022837"/>
    </source>
</evidence>
<evidence type="ECO:0000256" key="30">
    <source>
        <dbReference type="RuleBase" id="RU003947"/>
    </source>
</evidence>
<dbReference type="PROSITE" id="PS00123">
    <property type="entry name" value="ALKALINE_PHOSPHATASE"/>
    <property type="match status" value="1"/>
</dbReference>
<feature type="compositionally biased region" description="Basic and acidic residues" evidence="31">
    <location>
        <begin position="536"/>
        <end position="557"/>
    </location>
</feature>
<comment type="catalytic activity">
    <reaction evidence="24">
        <text>diphosphate + H2O = 2 phosphate + H(+)</text>
        <dbReference type="Rhea" id="RHEA:24576"/>
        <dbReference type="ChEBI" id="CHEBI:15377"/>
        <dbReference type="ChEBI" id="CHEBI:15378"/>
        <dbReference type="ChEBI" id="CHEBI:33019"/>
        <dbReference type="ChEBI" id="CHEBI:43474"/>
    </reaction>
    <physiologicalReaction direction="left-to-right" evidence="24">
        <dbReference type="Rhea" id="RHEA:24577"/>
    </physiologicalReaction>
</comment>
<evidence type="ECO:0000256" key="29">
    <source>
        <dbReference type="RuleBase" id="RU003946"/>
    </source>
</evidence>
<evidence type="ECO:0000256" key="3">
    <source>
        <dbReference type="ARBA" id="ARBA00001947"/>
    </source>
</evidence>
<keyword evidence="8" id="KW-0597">Phosphoprotein</keyword>
<evidence type="ECO:0000256" key="17">
    <source>
        <dbReference type="ARBA" id="ARBA00023136"/>
    </source>
</evidence>
<accession>A0ABN9KX70</accession>
<keyword evidence="17" id="KW-0472">Membrane</keyword>
<evidence type="ECO:0000256" key="12">
    <source>
        <dbReference type="ARBA" id="ARBA00022729"/>
    </source>
</evidence>
<evidence type="ECO:0000256" key="16">
    <source>
        <dbReference type="ARBA" id="ARBA00022842"/>
    </source>
</evidence>
<dbReference type="PANTHER" id="PTHR11596">
    <property type="entry name" value="ALKALINE PHOSPHATASE"/>
    <property type="match status" value="1"/>
</dbReference>
<evidence type="ECO:0000256" key="27">
    <source>
        <dbReference type="ARBA" id="ARBA00049444"/>
    </source>
</evidence>
<dbReference type="SUPFAM" id="SSF53649">
    <property type="entry name" value="Alkaline phosphatase-like"/>
    <property type="match status" value="1"/>
</dbReference>
<keyword evidence="20" id="KW-0449">Lipoprotein</keyword>
<evidence type="ECO:0000256" key="23">
    <source>
        <dbReference type="ARBA" id="ARBA00037828"/>
    </source>
</evidence>
<dbReference type="InterPro" id="IPR001952">
    <property type="entry name" value="Alkaline_phosphatase"/>
</dbReference>
<keyword evidence="9" id="KW-0091">Biomineralization</keyword>